<dbReference type="InterPro" id="IPR043504">
    <property type="entry name" value="Peptidase_S1_PA_chymotrypsin"/>
</dbReference>
<evidence type="ECO:0000313" key="7">
    <source>
        <dbReference type="Proteomes" id="UP000030023"/>
    </source>
</evidence>
<organism evidence="6 7">
    <name type="scientific">Oenococcus alcoholitolerans</name>
    <dbReference type="NCBI Taxonomy" id="931074"/>
    <lineage>
        <taxon>Bacteria</taxon>
        <taxon>Bacillati</taxon>
        <taxon>Bacillota</taxon>
        <taxon>Bacilli</taxon>
        <taxon>Lactobacillales</taxon>
        <taxon>Lactobacillaceae</taxon>
        <taxon>Oenococcus</taxon>
    </lineage>
</organism>
<evidence type="ECO:0000256" key="3">
    <source>
        <dbReference type="ARBA" id="ARBA00022801"/>
    </source>
</evidence>
<dbReference type="InterPro" id="IPR009003">
    <property type="entry name" value="Peptidase_S1_PA"/>
</dbReference>
<feature type="transmembrane region" description="Helical" evidence="5">
    <location>
        <begin position="12"/>
        <end position="33"/>
    </location>
</feature>
<keyword evidence="3" id="KW-0378">Hydrolase</keyword>
<keyword evidence="5" id="KW-1133">Transmembrane helix</keyword>
<reference evidence="6 7" key="1">
    <citation type="journal article" date="2014" name="Antonie Van Leeuwenhoek">
        <title>Oenococcus alcoholitolerans sp. nov., a lactic acid bacteria isolated from cachaca and ethanol fermentation processes.</title>
        <authorList>
            <person name="Badotti F."/>
            <person name="Moreira A.P."/>
            <person name="Tonon L.A."/>
            <person name="de Lucena B.T."/>
            <person name="Gomes Fde C."/>
            <person name="Kruger R."/>
            <person name="Thompson C.C."/>
            <person name="de Morais M.A.Jr."/>
            <person name="Rosa C.A."/>
            <person name="Thompson F.L."/>
        </authorList>
    </citation>
    <scope>NUCLEOTIDE SEQUENCE [LARGE SCALE GENOMIC DNA]</scope>
    <source>
        <strain evidence="6 7">UFRJ-M7.2.18</strain>
    </source>
</reference>
<keyword evidence="5" id="KW-0812">Transmembrane</keyword>
<dbReference type="SUPFAM" id="SSF50494">
    <property type="entry name" value="Trypsin-like serine proteases"/>
    <property type="match status" value="1"/>
</dbReference>
<protein>
    <submittedName>
        <fullName evidence="6">Trypsin</fullName>
    </submittedName>
</protein>
<accession>A0ABR4XQM1</accession>
<feature type="non-terminal residue" evidence="6">
    <location>
        <position position="270"/>
    </location>
</feature>
<dbReference type="PANTHER" id="PTHR43343:SF3">
    <property type="entry name" value="PROTEASE DO-LIKE 8, CHLOROPLASTIC"/>
    <property type="match status" value="1"/>
</dbReference>
<comment type="caution">
    <text evidence="6">The sequence shown here is derived from an EMBL/GenBank/DDBJ whole genome shotgun (WGS) entry which is preliminary data.</text>
</comment>
<dbReference type="Gene3D" id="2.40.10.10">
    <property type="entry name" value="Trypsin-like serine proteases"/>
    <property type="match status" value="2"/>
</dbReference>
<evidence type="ECO:0000256" key="4">
    <source>
        <dbReference type="ARBA" id="ARBA00022825"/>
    </source>
</evidence>
<dbReference type="EMBL" id="AXCV01000422">
    <property type="protein sequence ID" value="KGO27498.1"/>
    <property type="molecule type" value="Genomic_DNA"/>
</dbReference>
<gene>
    <name evidence="6" type="ORF">Q757_07885</name>
</gene>
<name>A0ABR4XQM1_9LACO</name>
<comment type="similarity">
    <text evidence="1">Belongs to the peptidase S1C family.</text>
</comment>
<dbReference type="Pfam" id="PF13365">
    <property type="entry name" value="Trypsin_2"/>
    <property type="match status" value="1"/>
</dbReference>
<dbReference type="PRINTS" id="PR00834">
    <property type="entry name" value="PROTEASES2C"/>
</dbReference>
<dbReference type="InterPro" id="IPR051201">
    <property type="entry name" value="Chloro_Bact_Ser_Proteases"/>
</dbReference>
<evidence type="ECO:0000313" key="6">
    <source>
        <dbReference type="EMBL" id="KGO27498.1"/>
    </source>
</evidence>
<keyword evidence="4" id="KW-0720">Serine protease</keyword>
<dbReference type="InterPro" id="IPR001940">
    <property type="entry name" value="Peptidase_S1C"/>
</dbReference>
<dbReference type="Proteomes" id="UP000030023">
    <property type="component" value="Unassembled WGS sequence"/>
</dbReference>
<keyword evidence="5" id="KW-0472">Membrane</keyword>
<proteinExistence type="inferred from homology"/>
<evidence type="ECO:0000256" key="5">
    <source>
        <dbReference type="SAM" id="Phobius"/>
    </source>
</evidence>
<dbReference type="PANTHER" id="PTHR43343">
    <property type="entry name" value="PEPTIDASE S12"/>
    <property type="match status" value="1"/>
</dbReference>
<keyword evidence="2" id="KW-0645">Protease</keyword>
<sequence length="270" mass="28524">MKKNGFGAKYFLISFLSAVLGAVIVLGLFYQFYLLPASRQGRVLNSAAGSASIVNISGQTQSNATRAYNRIRRAVVTVENYQRPSSQADDYFSEWFGGSRGRGSDPSSSSSQQDQLAAEGSGLIYQTDGPYSYVVTNNHVIEGANRIQLLLSDGSRVNADLIGRNVAHDLAVLRISSARVKATGNFVNSDQVVAGQQVLAVGSPLGSTYAGSLTSGIVSATDRQIHEDQINLTALQTDVALNPGNSGGPLINMAGQVVGINSMKISSSQE</sequence>
<evidence type="ECO:0000256" key="2">
    <source>
        <dbReference type="ARBA" id="ARBA00022670"/>
    </source>
</evidence>
<evidence type="ECO:0000256" key="1">
    <source>
        <dbReference type="ARBA" id="ARBA00010541"/>
    </source>
</evidence>
<keyword evidence="7" id="KW-1185">Reference proteome</keyword>